<accession>A0A0C3ADS3</accession>
<dbReference type="EMBL" id="KN822037">
    <property type="protein sequence ID" value="KIM63082.1"/>
    <property type="molecule type" value="Genomic_DNA"/>
</dbReference>
<organism evidence="1 2">
    <name type="scientific">Scleroderma citrinum Foug A</name>
    <dbReference type="NCBI Taxonomy" id="1036808"/>
    <lineage>
        <taxon>Eukaryota</taxon>
        <taxon>Fungi</taxon>
        <taxon>Dikarya</taxon>
        <taxon>Basidiomycota</taxon>
        <taxon>Agaricomycotina</taxon>
        <taxon>Agaricomycetes</taxon>
        <taxon>Agaricomycetidae</taxon>
        <taxon>Boletales</taxon>
        <taxon>Sclerodermatineae</taxon>
        <taxon>Sclerodermataceae</taxon>
        <taxon>Scleroderma</taxon>
    </lineage>
</organism>
<feature type="non-terminal residue" evidence="1">
    <location>
        <position position="202"/>
    </location>
</feature>
<name>A0A0C3ADS3_9AGAM</name>
<dbReference type="AlphaFoldDB" id="A0A0C3ADS3"/>
<dbReference type="Pfam" id="PF18759">
    <property type="entry name" value="Plavaka"/>
    <property type="match status" value="1"/>
</dbReference>
<proteinExistence type="predicted"/>
<protein>
    <submittedName>
        <fullName evidence="1">Uncharacterized protein</fullName>
    </submittedName>
</protein>
<evidence type="ECO:0000313" key="2">
    <source>
        <dbReference type="Proteomes" id="UP000053989"/>
    </source>
</evidence>
<dbReference type="OrthoDB" id="3199698at2759"/>
<feature type="non-terminal residue" evidence="1">
    <location>
        <position position="1"/>
    </location>
</feature>
<gene>
    <name evidence="1" type="ORF">SCLCIDRAFT_86539</name>
</gene>
<dbReference type="InterPro" id="IPR041078">
    <property type="entry name" value="Plavaka"/>
</dbReference>
<dbReference type="Proteomes" id="UP000053989">
    <property type="component" value="Unassembled WGS sequence"/>
</dbReference>
<reference evidence="1 2" key="1">
    <citation type="submission" date="2014-04" db="EMBL/GenBank/DDBJ databases">
        <authorList>
            <consortium name="DOE Joint Genome Institute"/>
            <person name="Kuo A."/>
            <person name="Kohler A."/>
            <person name="Nagy L.G."/>
            <person name="Floudas D."/>
            <person name="Copeland A."/>
            <person name="Barry K.W."/>
            <person name="Cichocki N."/>
            <person name="Veneault-Fourrey C."/>
            <person name="LaButti K."/>
            <person name="Lindquist E.A."/>
            <person name="Lipzen A."/>
            <person name="Lundell T."/>
            <person name="Morin E."/>
            <person name="Murat C."/>
            <person name="Sun H."/>
            <person name="Tunlid A."/>
            <person name="Henrissat B."/>
            <person name="Grigoriev I.V."/>
            <person name="Hibbett D.S."/>
            <person name="Martin F."/>
            <person name="Nordberg H.P."/>
            <person name="Cantor M.N."/>
            <person name="Hua S.X."/>
        </authorList>
    </citation>
    <scope>NUCLEOTIDE SEQUENCE [LARGE SCALE GENOMIC DNA]</scope>
    <source>
        <strain evidence="1 2">Foug A</strain>
    </source>
</reference>
<reference evidence="2" key="2">
    <citation type="submission" date="2015-01" db="EMBL/GenBank/DDBJ databases">
        <title>Evolutionary Origins and Diversification of the Mycorrhizal Mutualists.</title>
        <authorList>
            <consortium name="DOE Joint Genome Institute"/>
            <consortium name="Mycorrhizal Genomics Consortium"/>
            <person name="Kohler A."/>
            <person name="Kuo A."/>
            <person name="Nagy L.G."/>
            <person name="Floudas D."/>
            <person name="Copeland A."/>
            <person name="Barry K.W."/>
            <person name="Cichocki N."/>
            <person name="Veneault-Fourrey C."/>
            <person name="LaButti K."/>
            <person name="Lindquist E.A."/>
            <person name="Lipzen A."/>
            <person name="Lundell T."/>
            <person name="Morin E."/>
            <person name="Murat C."/>
            <person name="Riley R."/>
            <person name="Ohm R."/>
            <person name="Sun H."/>
            <person name="Tunlid A."/>
            <person name="Henrissat B."/>
            <person name="Grigoriev I.V."/>
            <person name="Hibbett D.S."/>
            <person name="Martin F."/>
        </authorList>
    </citation>
    <scope>NUCLEOTIDE SEQUENCE [LARGE SCALE GENOMIC DNA]</scope>
    <source>
        <strain evidence="2">Foug A</strain>
    </source>
</reference>
<sequence length="202" mass="22944">AAFKLAEFLYSHEQMSGTKIDELLGIMASMYDKDPLFHSHKNLCDTINATIHRDSPWKLFSVMYLGEMPDNPPSWMTAKYDVWYHDPKVVLEHQLANPDFKGEIDYAAKVVIDEDGHWEVCDLMSGQWAFDQSDIIVKDAGTHGAMFVLVVLGSDKTMVSVVTGHIEYYPLYISLRNIHNNVCQVHHDAVTILTFLAIPKSQ</sequence>
<dbReference type="STRING" id="1036808.A0A0C3ADS3"/>
<dbReference type="InParanoid" id="A0A0C3ADS3"/>
<evidence type="ECO:0000313" key="1">
    <source>
        <dbReference type="EMBL" id="KIM63082.1"/>
    </source>
</evidence>
<dbReference type="HOGENOM" id="CLU_006344_7_0_1"/>
<keyword evidence="2" id="KW-1185">Reference proteome</keyword>